<evidence type="ECO:0000313" key="2">
    <source>
        <dbReference type="Proteomes" id="UP000254792"/>
    </source>
</evidence>
<gene>
    <name evidence="1" type="ORF">SALLE_v1c05340</name>
</gene>
<sequence>MMPLIERGQLEKNKHDLKAMISLYKGFYKLISKFPFKSKNLIIDDNLHEESPSDFYQYNDFKKYYTWNKGKDFSDIKGDKIETNLDDLKLKFFKLEKPFLYSYNECQNIFGKKKMIEEDHSQLANKNIDLLNIKHHYFSKKNKNFFLDKDNIRTLYSYKDNDGEFRNFNSLKLALTNYKEKIFASGLAKNMASNKFIYIYLENNEPQSFIYSKESEIDEFINNHEKN</sequence>
<name>A0A345Z3M9_9MOLU</name>
<keyword evidence="2" id="KW-1185">Reference proteome</keyword>
<reference evidence="1 2" key="1">
    <citation type="submission" date="2018-07" db="EMBL/GenBank/DDBJ databases">
        <title>Complete genome sequence of Spiroplasma alleghenense PLHS-1 (ATCC 51752).</title>
        <authorList>
            <person name="Chou L."/>
            <person name="Lee T.-Y."/>
            <person name="Tsai Y.-M."/>
            <person name="Kuo C.-H."/>
        </authorList>
    </citation>
    <scope>NUCLEOTIDE SEQUENCE [LARGE SCALE GENOMIC DNA]</scope>
    <source>
        <strain evidence="1 2">PLHS-1</strain>
    </source>
</reference>
<evidence type="ECO:0000313" key="1">
    <source>
        <dbReference type="EMBL" id="AXK51208.1"/>
    </source>
</evidence>
<protein>
    <submittedName>
        <fullName evidence="1">Uncharacterized protein</fullName>
    </submittedName>
</protein>
<dbReference type="EMBL" id="CP031376">
    <property type="protein sequence ID" value="AXK51208.1"/>
    <property type="molecule type" value="Genomic_DNA"/>
</dbReference>
<accession>A0A345Z3M9</accession>
<dbReference type="KEGG" id="salx:SALLE_v1c05340"/>
<organism evidence="1 2">
    <name type="scientific">Spiroplasma alleghenense</name>
    <dbReference type="NCBI Taxonomy" id="216931"/>
    <lineage>
        <taxon>Bacteria</taxon>
        <taxon>Bacillati</taxon>
        <taxon>Mycoplasmatota</taxon>
        <taxon>Mollicutes</taxon>
        <taxon>Entomoplasmatales</taxon>
        <taxon>Spiroplasmataceae</taxon>
        <taxon>Spiroplasma</taxon>
    </lineage>
</organism>
<proteinExistence type="predicted"/>
<dbReference type="AlphaFoldDB" id="A0A345Z3M9"/>
<dbReference type="Proteomes" id="UP000254792">
    <property type="component" value="Chromosome"/>
</dbReference>
<dbReference type="RefSeq" id="WP_115558116.1">
    <property type="nucleotide sequence ID" value="NZ_CP031376.1"/>
</dbReference>